<sequence length="72" mass="8160">MKNLQTNVPSSAPPTTFRIGDFPSKFLKNIGEEQETVGLIKPGPIDQDNTYEIYQRPKSQIYYPPTSMAKEL</sequence>
<keyword evidence="1" id="KW-1185">Reference proteome</keyword>
<protein>
    <submittedName>
        <fullName evidence="2">Uncharacterized protein</fullName>
    </submittedName>
</protein>
<dbReference type="WBParaSite" id="nRc.2.0.1.t05831-RA">
    <property type="protein sequence ID" value="nRc.2.0.1.t05831-RA"/>
    <property type="gene ID" value="nRc.2.0.1.g05831"/>
</dbReference>
<accession>A0A915HWZ0</accession>
<evidence type="ECO:0000313" key="1">
    <source>
        <dbReference type="Proteomes" id="UP000887565"/>
    </source>
</evidence>
<dbReference type="AlphaFoldDB" id="A0A915HWZ0"/>
<dbReference type="Proteomes" id="UP000887565">
    <property type="component" value="Unplaced"/>
</dbReference>
<reference evidence="2" key="1">
    <citation type="submission" date="2022-11" db="UniProtKB">
        <authorList>
            <consortium name="WormBaseParasite"/>
        </authorList>
    </citation>
    <scope>IDENTIFICATION</scope>
</reference>
<organism evidence="1 2">
    <name type="scientific">Romanomermis culicivorax</name>
    <name type="common">Nematode worm</name>
    <dbReference type="NCBI Taxonomy" id="13658"/>
    <lineage>
        <taxon>Eukaryota</taxon>
        <taxon>Metazoa</taxon>
        <taxon>Ecdysozoa</taxon>
        <taxon>Nematoda</taxon>
        <taxon>Enoplea</taxon>
        <taxon>Dorylaimia</taxon>
        <taxon>Mermithida</taxon>
        <taxon>Mermithoidea</taxon>
        <taxon>Mermithidae</taxon>
        <taxon>Romanomermis</taxon>
    </lineage>
</organism>
<name>A0A915HWZ0_ROMCU</name>
<proteinExistence type="predicted"/>
<evidence type="ECO:0000313" key="2">
    <source>
        <dbReference type="WBParaSite" id="nRc.2.0.1.t05831-RA"/>
    </source>
</evidence>